<dbReference type="SUPFAM" id="SSF57850">
    <property type="entry name" value="RING/U-box"/>
    <property type="match status" value="1"/>
</dbReference>
<reference evidence="3" key="1">
    <citation type="journal article" date="2017" name="Elife">
        <title>The kinetoplastid-infecting Bodo saltans virus (BsV), a window into the most abundant giant viruses in the sea.</title>
        <authorList>
            <person name="Deeg C.M."/>
            <person name="Chow C.-E.T."/>
            <person name="Suttle C.A."/>
        </authorList>
    </citation>
    <scope>NUCLEOTIDE SEQUENCE</scope>
    <source>
        <strain evidence="3">NG1</strain>
    </source>
</reference>
<dbReference type="InterPro" id="IPR013083">
    <property type="entry name" value="Znf_RING/FYVE/PHD"/>
</dbReference>
<evidence type="ECO:0000313" key="4">
    <source>
        <dbReference type="Proteomes" id="UP000240325"/>
    </source>
</evidence>
<evidence type="ECO:0000259" key="2">
    <source>
        <dbReference type="PROSITE" id="PS50089"/>
    </source>
</evidence>
<evidence type="ECO:0000313" key="3">
    <source>
        <dbReference type="EMBL" id="ATZ81076.1"/>
    </source>
</evidence>
<keyword evidence="1" id="KW-0479">Metal-binding</keyword>
<keyword evidence="1" id="KW-0863">Zinc-finger</keyword>
<dbReference type="Proteomes" id="UP000240325">
    <property type="component" value="Segment"/>
</dbReference>
<keyword evidence="4" id="KW-1185">Reference proteome</keyword>
<proteinExistence type="predicted"/>
<dbReference type="PROSITE" id="PS50089">
    <property type="entry name" value="ZF_RING_2"/>
    <property type="match status" value="1"/>
</dbReference>
<dbReference type="SMART" id="SM00184">
    <property type="entry name" value="RING"/>
    <property type="match status" value="1"/>
</dbReference>
<dbReference type="GO" id="GO:0008270">
    <property type="term" value="F:zinc ion binding"/>
    <property type="evidence" value="ECO:0007669"/>
    <property type="project" value="UniProtKB-KW"/>
</dbReference>
<dbReference type="Gene3D" id="3.30.40.10">
    <property type="entry name" value="Zinc/RING finger domain, C3HC4 (zinc finger)"/>
    <property type="match status" value="1"/>
</dbReference>
<sequence>MFDNSQIQLVKQIILQCKELHIWGFNNDIIEFKSIDKQLITSSIRKQAFKKKQINIDQMQKDDFTYEFMIECASLKLLDNECYKFFDYFYFESCIQNKKLEEIFLIQIVSSILENDKNIYNIPEIILQKKEINDYLVKYTSDNTQFVSFECCGYKNNNNTCHSFWADCMSQYCGNPPVYHTGGYCHIQHIPHCLRLVFEPNKSALFGIIFDSLPNININDTPYYKFVDNIKYLPYNDIETHIQNNISSYSKYVDLRKTCSECCRLKYNNKSSVDLLYKNNKVNKSIIYNKLGVNTTKIHQEFYFKICIELSKRKTILMQNTNNNKITDNQGKILCDYNEIRKNTISNFGIVLNDANTLDYKKYYILNYDFSETEKDKILKIIIENNFIDCIEHVISKDFYKHDDFTKYHANLSQKYWIHAFDTKKISLLHQIPLQYHHLFNNKITINNILHENYDYDINAPHGQYFCQIATPNSSQRRYTNIRNFYNFIKKLTNNSQQIELIKRFACNDGQQTLNHAKIKNITDFTYNDNDGYRLISNLVKNDFYDDKNILFKIISDGCSDELLNEILNKKIMFDFYDYNPNTKHGFIFLKIMMEKKHYRPNNKLTDFIEKSENSALIFDIAIKTGFIDKKNINNEYLMSFEKKRIVCDNECVICYEIIQEKMVLVPCGHTNICKICFAKIKKLQCPICTNNVTMQIKIFE</sequence>
<evidence type="ECO:0000256" key="1">
    <source>
        <dbReference type="PROSITE-ProRule" id="PRU00175"/>
    </source>
</evidence>
<protein>
    <submittedName>
        <fullName evidence="3">RING-finger domain-containing protein</fullName>
    </submittedName>
</protein>
<gene>
    <name evidence="3" type="ORF">BMW23_1031</name>
</gene>
<dbReference type="Pfam" id="PF13920">
    <property type="entry name" value="zf-C3HC4_3"/>
    <property type="match status" value="1"/>
</dbReference>
<organism evidence="3">
    <name type="scientific">Bodo saltans virus</name>
    <dbReference type="NCBI Taxonomy" id="2024608"/>
    <lineage>
        <taxon>Viruses</taxon>
        <taxon>Varidnaviria</taxon>
        <taxon>Bamfordvirae</taxon>
        <taxon>Nucleocytoviricota</taxon>
        <taxon>Megaviricetes</taxon>
        <taxon>Imitervirales</taxon>
        <taxon>Mimiviridae</taxon>
        <taxon>Klosneuvirinae</taxon>
        <taxon>Theiavirus</taxon>
        <taxon>Theiavirus salishense</taxon>
    </lineage>
</organism>
<dbReference type="InterPro" id="IPR001841">
    <property type="entry name" value="Znf_RING"/>
</dbReference>
<accession>A0A2H4UW25</accession>
<feature type="domain" description="RING-type" evidence="2">
    <location>
        <begin position="652"/>
        <end position="690"/>
    </location>
</feature>
<name>A0A2H4UW25_9VIRU</name>
<keyword evidence="1" id="KW-0862">Zinc</keyword>
<dbReference type="EMBL" id="MF782455">
    <property type="protein sequence ID" value="ATZ81076.1"/>
    <property type="molecule type" value="Genomic_DNA"/>
</dbReference>